<keyword evidence="1" id="KW-0238">DNA-binding</keyword>
<gene>
    <name evidence="3" type="ORF">A7J57_07350</name>
</gene>
<dbReference type="SMART" id="SM00342">
    <property type="entry name" value="HTH_ARAC"/>
    <property type="match status" value="1"/>
</dbReference>
<dbReference type="InterPro" id="IPR018060">
    <property type="entry name" value="HTH_AraC"/>
</dbReference>
<dbReference type="EMBL" id="LXPS01000041">
    <property type="protein sequence ID" value="OAE36364.1"/>
    <property type="molecule type" value="Genomic_DNA"/>
</dbReference>
<sequence length="248" mass="27859">MKQPQRAADLQHVQRPVAAMARTYEQSVDFGWHSHRRGQLLQIIDGFMTARTPDSSFIIPCGYGLLIPPELPHAVHSHGRVAMQSVYIEPDPGIAMPWEPTRVISTSTLLSATVGAFLNEPTLYDENGRGGHLAALILEEIANAQEGPFALPMPSDKRLQRLCRDLSETPSLDLDIDRWADNLGMSRRTMTRKFRVQTGMSFAEWRRRLRMAHVMRRQAEGARLEEAAADVGYRSLSSLRKAMREVAG</sequence>
<feature type="domain" description="HTH araC/xylS-type" evidence="2">
    <location>
        <begin position="156"/>
        <end position="248"/>
    </location>
</feature>
<dbReference type="Proteomes" id="UP000077098">
    <property type="component" value="Unassembled WGS sequence"/>
</dbReference>
<proteinExistence type="predicted"/>
<evidence type="ECO:0000256" key="1">
    <source>
        <dbReference type="ARBA" id="ARBA00023125"/>
    </source>
</evidence>
<evidence type="ECO:0000313" key="3">
    <source>
        <dbReference type="EMBL" id="OAE36364.1"/>
    </source>
</evidence>
<comment type="caution">
    <text evidence="3">The sequence shown here is derived from an EMBL/GenBank/DDBJ whole genome shotgun (WGS) entry which is preliminary data.</text>
</comment>
<dbReference type="InterPro" id="IPR011051">
    <property type="entry name" value="RmlC_Cupin_sf"/>
</dbReference>
<evidence type="ECO:0000259" key="2">
    <source>
        <dbReference type="PROSITE" id="PS01124"/>
    </source>
</evidence>
<organism evidence="3 4">
    <name type="scientific">Agrobacterium tumefaciens</name>
    <dbReference type="NCBI Taxonomy" id="358"/>
    <lineage>
        <taxon>Bacteria</taxon>
        <taxon>Pseudomonadati</taxon>
        <taxon>Pseudomonadota</taxon>
        <taxon>Alphaproteobacteria</taxon>
        <taxon>Hyphomicrobiales</taxon>
        <taxon>Rhizobiaceae</taxon>
        <taxon>Rhizobium/Agrobacterium group</taxon>
        <taxon>Agrobacterium</taxon>
        <taxon>Agrobacterium tumefaciens complex</taxon>
    </lineage>
</organism>
<dbReference type="GO" id="GO:0003700">
    <property type="term" value="F:DNA-binding transcription factor activity"/>
    <property type="evidence" value="ECO:0007669"/>
    <property type="project" value="InterPro"/>
</dbReference>
<dbReference type="PROSITE" id="PS01124">
    <property type="entry name" value="HTH_ARAC_FAMILY_2"/>
    <property type="match status" value="1"/>
</dbReference>
<dbReference type="CDD" id="cd06124">
    <property type="entry name" value="cupin_NimR-like_N"/>
    <property type="match status" value="1"/>
</dbReference>
<dbReference type="Gene3D" id="1.10.10.60">
    <property type="entry name" value="Homeodomain-like"/>
    <property type="match status" value="1"/>
</dbReference>
<dbReference type="GO" id="GO:0043565">
    <property type="term" value="F:sequence-specific DNA binding"/>
    <property type="evidence" value="ECO:0007669"/>
    <property type="project" value="InterPro"/>
</dbReference>
<name>A0A176WU60_AGRTU</name>
<evidence type="ECO:0000313" key="4">
    <source>
        <dbReference type="Proteomes" id="UP000077098"/>
    </source>
</evidence>
<protein>
    <submittedName>
        <fullName evidence="3">AraC family transcriptional regulator</fullName>
    </submittedName>
</protein>
<dbReference type="Pfam" id="PF02311">
    <property type="entry name" value="AraC_binding"/>
    <property type="match status" value="1"/>
</dbReference>
<dbReference type="RefSeq" id="WP_063951773.1">
    <property type="nucleotide sequence ID" value="NZ_CP072309.1"/>
</dbReference>
<dbReference type="Pfam" id="PF12833">
    <property type="entry name" value="HTH_18"/>
    <property type="match status" value="1"/>
</dbReference>
<dbReference type="SUPFAM" id="SSF51182">
    <property type="entry name" value="RmlC-like cupins"/>
    <property type="match status" value="1"/>
</dbReference>
<dbReference type="PANTHER" id="PTHR11019:SF159">
    <property type="entry name" value="TRANSCRIPTIONAL REGULATOR-RELATED"/>
    <property type="match status" value="1"/>
</dbReference>
<accession>A0A176WU60</accession>
<dbReference type="PANTHER" id="PTHR11019">
    <property type="entry name" value="HTH-TYPE TRANSCRIPTIONAL REGULATOR NIMR"/>
    <property type="match status" value="1"/>
</dbReference>
<dbReference type="AlphaFoldDB" id="A0A176WU60"/>
<reference evidence="3 4" key="1">
    <citation type="submission" date="2016-05" db="EMBL/GenBank/DDBJ databases">
        <authorList>
            <person name="Lavstsen T."/>
            <person name="Jespersen J.S."/>
        </authorList>
    </citation>
    <scope>NUCLEOTIDE SEQUENCE [LARGE SCALE GENOMIC DNA]</scope>
    <source>
        <strain evidence="3 4">KCJ1736</strain>
    </source>
</reference>
<dbReference type="InterPro" id="IPR003313">
    <property type="entry name" value="AraC-bd"/>
</dbReference>